<accession>A0A375HFH0</accession>
<name>A0A375HFH0_9BURK</name>
<evidence type="ECO:0000313" key="5">
    <source>
        <dbReference type="Proteomes" id="UP000256952"/>
    </source>
</evidence>
<dbReference type="SUPFAM" id="SSF51004">
    <property type="entry name" value="C-terminal (heme d1) domain of cytochrome cd1-nitrite reductase"/>
    <property type="match status" value="1"/>
</dbReference>
<comment type="similarity">
    <text evidence="1">Belongs to the cycloisomerase 2 family.</text>
</comment>
<dbReference type="InterPro" id="IPR019405">
    <property type="entry name" value="Lactonase_7-beta_prop"/>
</dbReference>
<dbReference type="Gene3D" id="2.130.10.10">
    <property type="entry name" value="YVTN repeat-like/Quinoprotein amine dehydrogenase"/>
    <property type="match status" value="1"/>
</dbReference>
<dbReference type="InterPro" id="IPR050282">
    <property type="entry name" value="Cycloisomerase_2"/>
</dbReference>
<protein>
    <submittedName>
        <fullName evidence="3 4">6-phosphogluconolactonase</fullName>
        <ecNumber evidence="3 4">3.1.1.31</ecNumber>
    </submittedName>
</protein>
<dbReference type="RefSeq" id="WP_115684091.1">
    <property type="nucleotide sequence ID" value="NZ_LT984809.1"/>
</dbReference>
<sequence length="383" mass="41638">MATTQTFVLAAVAAQLHVLSLQGADADARQRSTVDVGLPVQFAVSHPFLPLLYIVCSNGGPGGRAGDTHFVKVLRMNAMGGTTLAQVEIPLPHRPIHVAVDPSARFLAITFARPATVRVFELNNDGYIGFRLDTVTRPDIGVFPHSVHFGKGGNTAVVCARGNDLRPGFEEDIGQLQTYSVEGGKFKRIQETAYSPGLGPRDVAEHPTRPWLYVALERGNAIALHSFETGVPSEATLNRWSVLQLPPARRQRVGNVLVHPSGRWLYAANRADALVSQGDSRRLTEGENELVVYEISTDDGSLTERHRLDAGGIEPRTLSLCENGNYLIVGNQLSAYRDCAGKLTNTPASLRIMEIHSDGCPSPYWNLDFPGQELIWSGSITVN</sequence>
<evidence type="ECO:0000313" key="3">
    <source>
        <dbReference type="EMBL" id="SOZ75267.1"/>
    </source>
</evidence>
<reference evidence="3" key="1">
    <citation type="submission" date="2018-01" db="EMBL/GenBank/DDBJ databases">
        <authorList>
            <person name="Clerissi C."/>
        </authorList>
    </citation>
    <scope>NUCLEOTIDE SEQUENCE</scope>
    <source>
        <strain evidence="3">Cupriavidus taiwanensis STM 8556</strain>
    </source>
</reference>
<dbReference type="GO" id="GO:0006006">
    <property type="term" value="P:glucose metabolic process"/>
    <property type="evidence" value="ECO:0007669"/>
    <property type="project" value="UniProtKB-KW"/>
</dbReference>
<dbReference type="AlphaFoldDB" id="A0A375HFH0"/>
<dbReference type="InterPro" id="IPR011048">
    <property type="entry name" value="Haem_d1_sf"/>
</dbReference>
<dbReference type="EMBL" id="LT984809">
    <property type="protein sequence ID" value="SPD49000.1"/>
    <property type="molecule type" value="Genomic_DNA"/>
</dbReference>
<dbReference type="Pfam" id="PF10282">
    <property type="entry name" value="Lactonase"/>
    <property type="match status" value="1"/>
</dbReference>
<geneLocation type="plasmid" evidence="4">
    <name>I</name>
</geneLocation>
<dbReference type="PANTHER" id="PTHR30344">
    <property type="entry name" value="6-PHOSPHOGLUCONOLACTONASE-RELATED"/>
    <property type="match status" value="1"/>
</dbReference>
<dbReference type="GO" id="GO:0017057">
    <property type="term" value="F:6-phosphogluconolactonase activity"/>
    <property type="evidence" value="ECO:0007669"/>
    <property type="project" value="UniProtKB-EC"/>
</dbReference>
<evidence type="ECO:0000256" key="1">
    <source>
        <dbReference type="ARBA" id="ARBA00005564"/>
    </source>
</evidence>
<dbReference type="InterPro" id="IPR015943">
    <property type="entry name" value="WD40/YVTN_repeat-like_dom_sf"/>
</dbReference>
<dbReference type="EMBL" id="OFTH01000053">
    <property type="protein sequence ID" value="SOZ75267.1"/>
    <property type="molecule type" value="Genomic_DNA"/>
</dbReference>
<keyword evidence="4" id="KW-0614">Plasmid</keyword>
<organism evidence="4">
    <name type="scientific">Cupriavidus taiwanensis</name>
    <dbReference type="NCBI Taxonomy" id="164546"/>
    <lineage>
        <taxon>Bacteria</taxon>
        <taxon>Pseudomonadati</taxon>
        <taxon>Pseudomonadota</taxon>
        <taxon>Betaproteobacteria</taxon>
        <taxon>Burkholderiales</taxon>
        <taxon>Burkholderiaceae</taxon>
        <taxon>Cupriavidus</taxon>
    </lineage>
</organism>
<dbReference type="PANTHER" id="PTHR30344:SF1">
    <property type="entry name" value="6-PHOSPHOGLUCONOLACTONASE"/>
    <property type="match status" value="1"/>
</dbReference>
<evidence type="ECO:0000256" key="2">
    <source>
        <dbReference type="ARBA" id="ARBA00022526"/>
    </source>
</evidence>
<gene>
    <name evidence="4" type="ORF">CBM2612_P0345</name>
    <name evidence="3" type="ORF">CBM2613_U20012</name>
</gene>
<proteinExistence type="inferred from homology"/>
<dbReference type="Proteomes" id="UP000256952">
    <property type="component" value="Unassembled WGS sequence"/>
</dbReference>
<keyword evidence="4" id="KW-0378">Hydrolase</keyword>
<keyword evidence="2" id="KW-0313">Glucose metabolism</keyword>
<keyword evidence="2" id="KW-0119">Carbohydrate metabolism</keyword>
<evidence type="ECO:0000313" key="4">
    <source>
        <dbReference type="EMBL" id="SPD49000.1"/>
    </source>
</evidence>
<reference evidence="4 5" key="2">
    <citation type="submission" date="2018-01" db="EMBL/GenBank/DDBJ databases">
        <authorList>
            <person name="Gaut B.S."/>
            <person name="Morton B.R."/>
            <person name="Clegg M.T."/>
            <person name="Duvall M.R."/>
        </authorList>
    </citation>
    <scope>NUCLEOTIDE SEQUENCE</scope>
    <source>
        <strain evidence="4">Cupriavidus taiwanensis STM 8555</strain>
        <plasmid evidence="4">I</plasmid>
    </source>
</reference>
<dbReference type="EC" id="3.1.1.31" evidence="3 4"/>